<dbReference type="GO" id="GO:0005737">
    <property type="term" value="C:cytoplasm"/>
    <property type="evidence" value="ECO:0007669"/>
    <property type="project" value="TreeGrafter"/>
</dbReference>
<feature type="non-terminal residue" evidence="5">
    <location>
        <position position="1"/>
    </location>
</feature>
<evidence type="ECO:0000256" key="1">
    <source>
        <dbReference type="ARBA" id="ARBA00001933"/>
    </source>
</evidence>
<accession>T0ZL31</accession>
<reference evidence="5" key="1">
    <citation type="submission" date="2013-08" db="EMBL/GenBank/DDBJ databases">
        <authorList>
            <person name="Mendez C."/>
            <person name="Richter M."/>
            <person name="Ferrer M."/>
            <person name="Sanchez J."/>
        </authorList>
    </citation>
    <scope>NUCLEOTIDE SEQUENCE</scope>
</reference>
<sequence length="78" mass="8636">SRLKLLAVPGGYFQLADYSAIRDVDDLNFCDWLVREVGVAAIPLSPFYETPPDARLLRFCFAKSDATLAAAAERLCKL</sequence>
<dbReference type="Gene3D" id="3.90.1150.10">
    <property type="entry name" value="Aspartate Aminotransferase, domain 1"/>
    <property type="match status" value="1"/>
</dbReference>
<comment type="cofactor">
    <cofactor evidence="1">
        <name>pyridoxal 5'-phosphate</name>
        <dbReference type="ChEBI" id="CHEBI:597326"/>
    </cofactor>
</comment>
<proteinExistence type="predicted"/>
<evidence type="ECO:0000313" key="5">
    <source>
        <dbReference type="EMBL" id="EQD45388.1"/>
    </source>
</evidence>
<keyword evidence="3 5" id="KW-0808">Transferase</keyword>
<evidence type="ECO:0000256" key="3">
    <source>
        <dbReference type="ARBA" id="ARBA00022679"/>
    </source>
</evidence>
<name>T0ZL31_9ZZZZ</name>
<keyword evidence="2 5" id="KW-0032">Aminotransferase</keyword>
<dbReference type="PANTHER" id="PTHR43807:SF20">
    <property type="entry name" value="FI04487P"/>
    <property type="match status" value="1"/>
</dbReference>
<reference evidence="5" key="2">
    <citation type="journal article" date="2014" name="ISME J.">
        <title>Microbial stratification in low pH oxic and suboxic macroscopic growths along an acid mine drainage.</title>
        <authorList>
            <person name="Mendez-Garcia C."/>
            <person name="Mesa V."/>
            <person name="Sprenger R.R."/>
            <person name="Richter M."/>
            <person name="Diez M.S."/>
            <person name="Solano J."/>
            <person name="Bargiela R."/>
            <person name="Golyshina O.V."/>
            <person name="Manteca A."/>
            <person name="Ramos J.L."/>
            <person name="Gallego J.R."/>
            <person name="Llorente I."/>
            <person name="Martins Dos Santos V.A."/>
            <person name="Jensen O.N."/>
            <person name="Pelaez A.I."/>
            <person name="Sanchez J."/>
            <person name="Ferrer M."/>
        </authorList>
    </citation>
    <scope>NUCLEOTIDE SEQUENCE</scope>
</reference>
<dbReference type="InterPro" id="IPR051326">
    <property type="entry name" value="Kynurenine-oxoglutarate_AT"/>
</dbReference>
<dbReference type="PANTHER" id="PTHR43807">
    <property type="entry name" value="FI04487P"/>
    <property type="match status" value="1"/>
</dbReference>
<dbReference type="InterPro" id="IPR015422">
    <property type="entry name" value="PyrdxlP-dep_Trfase_small"/>
</dbReference>
<evidence type="ECO:0000256" key="2">
    <source>
        <dbReference type="ARBA" id="ARBA00022576"/>
    </source>
</evidence>
<organism evidence="5">
    <name type="scientific">mine drainage metagenome</name>
    <dbReference type="NCBI Taxonomy" id="410659"/>
    <lineage>
        <taxon>unclassified sequences</taxon>
        <taxon>metagenomes</taxon>
        <taxon>ecological metagenomes</taxon>
    </lineage>
</organism>
<protein>
    <submittedName>
        <fullName evidence="5">Aminotransferase</fullName>
    </submittedName>
</protein>
<gene>
    <name evidence="5" type="ORF">B2A_09319</name>
</gene>
<comment type="caution">
    <text evidence="5">The sequence shown here is derived from an EMBL/GenBank/DDBJ whole genome shotgun (WGS) entry which is preliminary data.</text>
</comment>
<dbReference type="InterPro" id="IPR015424">
    <property type="entry name" value="PyrdxlP-dep_Trfase"/>
</dbReference>
<evidence type="ECO:0000256" key="4">
    <source>
        <dbReference type="ARBA" id="ARBA00022898"/>
    </source>
</evidence>
<dbReference type="EMBL" id="AUZZ01006729">
    <property type="protein sequence ID" value="EQD45388.1"/>
    <property type="molecule type" value="Genomic_DNA"/>
</dbReference>
<dbReference type="AlphaFoldDB" id="T0ZL31"/>
<dbReference type="SUPFAM" id="SSF53383">
    <property type="entry name" value="PLP-dependent transferases"/>
    <property type="match status" value="1"/>
</dbReference>
<keyword evidence="4" id="KW-0663">Pyridoxal phosphate</keyword>
<dbReference type="GO" id="GO:0016212">
    <property type="term" value="F:kynurenine-oxoglutarate transaminase activity"/>
    <property type="evidence" value="ECO:0007669"/>
    <property type="project" value="TreeGrafter"/>
</dbReference>